<name>A0ABT4LTG9_9PROT</name>
<proteinExistence type="predicted"/>
<comment type="caution">
    <text evidence="2">The sequence shown here is derived from an EMBL/GenBank/DDBJ whole genome shotgun (WGS) entry which is preliminary data.</text>
</comment>
<reference evidence="2" key="1">
    <citation type="submission" date="2022-12" db="EMBL/GenBank/DDBJ databases">
        <title>Bacterial isolates from different developmental stages of Nematostella vectensis.</title>
        <authorList>
            <person name="Fraune S."/>
        </authorList>
    </citation>
    <scope>NUCLEOTIDE SEQUENCE</scope>
    <source>
        <strain evidence="2">G21632-S1</strain>
    </source>
</reference>
<feature type="transmembrane region" description="Helical" evidence="1">
    <location>
        <begin position="38"/>
        <end position="63"/>
    </location>
</feature>
<protein>
    <recommendedName>
        <fullName evidence="4">SMODS-associating 2TM beta-strand rich effector domain-containing protein</fullName>
    </recommendedName>
</protein>
<dbReference type="EMBL" id="JAPWGW010000001">
    <property type="protein sequence ID" value="MCZ4297503.1"/>
    <property type="molecule type" value="Genomic_DNA"/>
</dbReference>
<sequence>MYPLLPKRAWAIGLTLVIFATEILFSALSYFHLEVNSWRIAALASTIILASFTFAFGISWYWAPWRILWRWLPALNSWLFPDINGVWVGTTQSNWTRLSEIKAASETEKTLSVRDLEKISLNETDIAMEIRASLFSVRITAYLPSTSGTSHSLTARPVKLSESDIRLSYIYKQTVPIAQVTDESCHSGAAEIIFDSRLIQEAEGVYWTRRNWQLGLNTAGKIVIKRDTDRFDSKRPLNTYLAGD</sequence>
<feature type="transmembrane region" description="Helical" evidence="1">
    <location>
        <begin position="12"/>
        <end position="32"/>
    </location>
</feature>
<gene>
    <name evidence="2" type="ORF">O4G74_05470</name>
</gene>
<keyword evidence="1" id="KW-1133">Transmembrane helix</keyword>
<keyword evidence="1" id="KW-0472">Membrane</keyword>
<evidence type="ECO:0000256" key="1">
    <source>
        <dbReference type="SAM" id="Phobius"/>
    </source>
</evidence>
<keyword evidence="1" id="KW-0812">Transmembrane</keyword>
<evidence type="ECO:0008006" key="4">
    <source>
        <dbReference type="Google" id="ProtNLM"/>
    </source>
</evidence>
<evidence type="ECO:0000313" key="2">
    <source>
        <dbReference type="EMBL" id="MCZ4297503.1"/>
    </source>
</evidence>
<accession>A0ABT4LTG9</accession>
<dbReference type="RefSeq" id="WP_269401637.1">
    <property type="nucleotide sequence ID" value="NZ_JAPWGW010000001.1"/>
</dbReference>
<dbReference type="Proteomes" id="UP001083770">
    <property type="component" value="Unassembled WGS sequence"/>
</dbReference>
<organism evidence="2 3">
    <name type="scientific">Henriciella marina</name>
    <dbReference type="NCBI Taxonomy" id="453851"/>
    <lineage>
        <taxon>Bacteria</taxon>
        <taxon>Pseudomonadati</taxon>
        <taxon>Pseudomonadota</taxon>
        <taxon>Alphaproteobacteria</taxon>
        <taxon>Hyphomonadales</taxon>
        <taxon>Hyphomonadaceae</taxon>
        <taxon>Henriciella</taxon>
    </lineage>
</organism>
<evidence type="ECO:0000313" key="3">
    <source>
        <dbReference type="Proteomes" id="UP001083770"/>
    </source>
</evidence>
<keyword evidence="3" id="KW-1185">Reference proteome</keyword>